<evidence type="ECO:0000313" key="4">
    <source>
        <dbReference type="Proteomes" id="UP000192761"/>
    </source>
</evidence>
<dbReference type="AlphaFoldDB" id="A0A1W1XPF2"/>
<dbReference type="InterPro" id="IPR032710">
    <property type="entry name" value="NTF2-like_dom_sf"/>
</dbReference>
<dbReference type="Proteomes" id="UP000192761">
    <property type="component" value="Unassembled WGS sequence"/>
</dbReference>
<organism evidence="3 4">
    <name type="scientific">Andreprevotia lacus DSM 23236</name>
    <dbReference type="NCBI Taxonomy" id="1121001"/>
    <lineage>
        <taxon>Bacteria</taxon>
        <taxon>Pseudomonadati</taxon>
        <taxon>Pseudomonadota</taxon>
        <taxon>Betaproteobacteria</taxon>
        <taxon>Neisseriales</taxon>
        <taxon>Chitinibacteraceae</taxon>
        <taxon>Andreprevotia</taxon>
    </lineage>
</organism>
<evidence type="ECO:0000256" key="1">
    <source>
        <dbReference type="SAM" id="SignalP"/>
    </source>
</evidence>
<keyword evidence="4" id="KW-1185">Reference proteome</keyword>
<dbReference type="Pfam" id="PF13511">
    <property type="entry name" value="DUF4124"/>
    <property type="match status" value="1"/>
</dbReference>
<dbReference type="SUPFAM" id="SSF54427">
    <property type="entry name" value="NTF2-like"/>
    <property type="match status" value="1"/>
</dbReference>
<dbReference type="STRING" id="1121001.SAMN02745857_02271"/>
<reference evidence="3 4" key="1">
    <citation type="submission" date="2017-04" db="EMBL/GenBank/DDBJ databases">
        <authorList>
            <person name="Afonso C.L."/>
            <person name="Miller P.J."/>
            <person name="Scott M.A."/>
            <person name="Spackman E."/>
            <person name="Goraichik I."/>
            <person name="Dimitrov K.M."/>
            <person name="Suarez D.L."/>
            <person name="Swayne D.E."/>
        </authorList>
    </citation>
    <scope>NUCLEOTIDE SEQUENCE [LARGE SCALE GENOMIC DNA]</scope>
    <source>
        <strain evidence="3 4">DSM 23236</strain>
    </source>
</reference>
<dbReference type="RefSeq" id="WP_084090924.1">
    <property type="nucleotide sequence ID" value="NZ_FWXD01000012.1"/>
</dbReference>
<feature type="chain" id="PRO_5013117045" description="DUF4124 domain-containing protein" evidence="1">
    <location>
        <begin position="19"/>
        <end position="177"/>
    </location>
</feature>
<dbReference type="Gene3D" id="3.10.450.50">
    <property type="match status" value="1"/>
</dbReference>
<keyword evidence="1" id="KW-0732">Signal</keyword>
<name>A0A1W1XPF2_9NEIS</name>
<evidence type="ECO:0000313" key="3">
    <source>
        <dbReference type="EMBL" id="SMC25757.1"/>
    </source>
</evidence>
<dbReference type="OrthoDB" id="8904499at2"/>
<feature type="signal peptide" evidence="1">
    <location>
        <begin position="1"/>
        <end position="18"/>
    </location>
</feature>
<sequence>MRYLPLLAVLLLPLPAFAINVCTDAAGKVSYQDDPCPELPSNKAIQPVRASKLTPRVVQDTISRYSQALQARDYAAARRFHSSQLVVEITNKKGTARYDGRTFGEMTRRVLQAAQRYQVSTRCDTPKIEADRAMVTCQVNEQMVLNNKPMGGTSTEQYVFVLEDGQARYLSVAAKTD</sequence>
<protein>
    <recommendedName>
        <fullName evidence="2">DUF4124 domain-containing protein</fullName>
    </recommendedName>
</protein>
<dbReference type="EMBL" id="FWXD01000012">
    <property type="protein sequence ID" value="SMC25757.1"/>
    <property type="molecule type" value="Genomic_DNA"/>
</dbReference>
<evidence type="ECO:0000259" key="2">
    <source>
        <dbReference type="Pfam" id="PF13511"/>
    </source>
</evidence>
<accession>A0A1W1XPF2</accession>
<proteinExistence type="predicted"/>
<gene>
    <name evidence="3" type="ORF">SAMN02745857_02271</name>
</gene>
<dbReference type="InterPro" id="IPR025392">
    <property type="entry name" value="DUF4124"/>
</dbReference>
<feature type="domain" description="DUF4124" evidence="2">
    <location>
        <begin position="6"/>
        <end position="55"/>
    </location>
</feature>